<dbReference type="Pfam" id="PF07947">
    <property type="entry name" value="YhhN"/>
    <property type="match status" value="1"/>
</dbReference>
<dbReference type="GO" id="GO:0016020">
    <property type="term" value="C:membrane"/>
    <property type="evidence" value="ECO:0007669"/>
    <property type="project" value="UniProtKB-SubCell"/>
</dbReference>
<evidence type="ECO:0000256" key="2">
    <source>
        <dbReference type="ARBA" id="ARBA00007375"/>
    </source>
</evidence>
<gene>
    <name evidence="7" type="ORF">ERS007661_04234</name>
</gene>
<dbReference type="InterPro" id="IPR012506">
    <property type="entry name" value="TMEM86B-like"/>
</dbReference>
<comment type="subcellular location">
    <subcellularLocation>
        <location evidence="1">Membrane</location>
        <topology evidence="1">Multi-pass membrane protein</topology>
    </subcellularLocation>
</comment>
<dbReference type="EMBL" id="CQQC01002341">
    <property type="protein sequence ID" value="CNW73570.1"/>
    <property type="molecule type" value="Genomic_DNA"/>
</dbReference>
<reference evidence="7 8" key="1">
    <citation type="submission" date="2015-03" db="EMBL/GenBank/DDBJ databases">
        <authorList>
            <consortium name="Pathogen Informatics"/>
        </authorList>
    </citation>
    <scope>NUCLEOTIDE SEQUENCE [LARGE SCALE GENOMIC DNA]</scope>
    <source>
        <strain evidence="7 8">D00501624</strain>
    </source>
</reference>
<feature type="transmembrane region" description="Helical" evidence="6">
    <location>
        <begin position="12"/>
        <end position="34"/>
    </location>
</feature>
<evidence type="ECO:0000256" key="3">
    <source>
        <dbReference type="ARBA" id="ARBA00022692"/>
    </source>
</evidence>
<organism evidence="7 8">
    <name type="scientific">Mycobacterium tuberculosis</name>
    <dbReference type="NCBI Taxonomy" id="1773"/>
    <lineage>
        <taxon>Bacteria</taxon>
        <taxon>Bacillati</taxon>
        <taxon>Actinomycetota</taxon>
        <taxon>Actinomycetes</taxon>
        <taxon>Mycobacteriales</taxon>
        <taxon>Mycobacteriaceae</taxon>
        <taxon>Mycobacterium</taxon>
        <taxon>Mycobacterium tuberculosis complex</taxon>
    </lineage>
</organism>
<comment type="similarity">
    <text evidence="2">Belongs to the TMEM86 family.</text>
</comment>
<evidence type="ECO:0000313" key="7">
    <source>
        <dbReference type="EMBL" id="CNW73570.1"/>
    </source>
</evidence>
<keyword evidence="3 6" id="KW-0812">Transmembrane</keyword>
<proteinExistence type="inferred from homology"/>
<keyword evidence="4 6" id="KW-1133">Transmembrane helix</keyword>
<name>A0A655FXQ2_MYCTX</name>
<sequence>MCTALLARLPTIWTAVGAVCFAASDSMIGIGRFILGNEALAVPIWWSYAAAEILITAGFFFGREVPDNAAAPTDS</sequence>
<dbReference type="AlphaFoldDB" id="A0A655FXQ2"/>
<evidence type="ECO:0000256" key="1">
    <source>
        <dbReference type="ARBA" id="ARBA00004141"/>
    </source>
</evidence>
<evidence type="ECO:0000256" key="4">
    <source>
        <dbReference type="ARBA" id="ARBA00022989"/>
    </source>
</evidence>
<evidence type="ECO:0000313" key="8">
    <source>
        <dbReference type="Proteomes" id="UP000039217"/>
    </source>
</evidence>
<protein>
    <submittedName>
        <fullName evidence="7">Membrane protein</fullName>
    </submittedName>
</protein>
<evidence type="ECO:0000256" key="5">
    <source>
        <dbReference type="ARBA" id="ARBA00023136"/>
    </source>
</evidence>
<dbReference type="Proteomes" id="UP000039217">
    <property type="component" value="Unassembled WGS sequence"/>
</dbReference>
<feature type="transmembrane region" description="Helical" evidence="6">
    <location>
        <begin position="40"/>
        <end position="61"/>
    </location>
</feature>
<evidence type="ECO:0000256" key="6">
    <source>
        <dbReference type="SAM" id="Phobius"/>
    </source>
</evidence>
<accession>A0A655FXQ2</accession>
<keyword evidence="5 6" id="KW-0472">Membrane</keyword>